<evidence type="ECO:0000259" key="2">
    <source>
        <dbReference type="Pfam" id="PF17161"/>
    </source>
</evidence>
<name>A0A419S712_9SPHI</name>
<feature type="domain" description="DUF4957" evidence="1">
    <location>
        <begin position="251"/>
        <end position="388"/>
    </location>
</feature>
<dbReference type="RefSeq" id="WP_120181353.1">
    <property type="nucleotide sequence ID" value="NZ_MBTA01000012.1"/>
</dbReference>
<dbReference type="InterPro" id="IPR033427">
    <property type="entry name" value="DUF5123"/>
</dbReference>
<gene>
    <name evidence="3" type="ORF">BCY91_03175</name>
</gene>
<comment type="caution">
    <text evidence="3">The sequence shown here is derived from an EMBL/GenBank/DDBJ whole genome shotgun (WGS) entry which is preliminary data.</text>
</comment>
<dbReference type="AlphaFoldDB" id="A0A419S712"/>
<dbReference type="EMBL" id="MBTA01000012">
    <property type="protein sequence ID" value="RKD17157.1"/>
    <property type="molecule type" value="Genomic_DNA"/>
</dbReference>
<dbReference type="Proteomes" id="UP000283433">
    <property type="component" value="Unassembled WGS sequence"/>
</dbReference>
<proteinExistence type="predicted"/>
<accession>A0A419S712</accession>
<protein>
    <recommendedName>
        <fullName evidence="5">DUF5123 domain-containing protein</fullName>
    </recommendedName>
</protein>
<organism evidence="3 4">
    <name type="scientific">Pelobium manganitolerans</name>
    <dbReference type="NCBI Taxonomy" id="1842495"/>
    <lineage>
        <taxon>Bacteria</taxon>
        <taxon>Pseudomonadati</taxon>
        <taxon>Bacteroidota</taxon>
        <taxon>Sphingobacteriia</taxon>
        <taxon>Sphingobacteriales</taxon>
        <taxon>Sphingobacteriaceae</taxon>
        <taxon>Pelobium</taxon>
    </lineage>
</organism>
<evidence type="ECO:0000313" key="3">
    <source>
        <dbReference type="EMBL" id="RKD17157.1"/>
    </source>
</evidence>
<dbReference type="InterPro" id="IPR011050">
    <property type="entry name" value="Pectin_lyase_fold/virulence"/>
</dbReference>
<dbReference type="OrthoDB" id="691503at2"/>
<reference evidence="3 4" key="1">
    <citation type="submission" date="2016-07" db="EMBL/GenBank/DDBJ databases">
        <title>Genome of Pelobium manganitolerans.</title>
        <authorList>
            <person name="Wu S."/>
            <person name="Wang G."/>
        </authorList>
    </citation>
    <scope>NUCLEOTIDE SEQUENCE [LARGE SCALE GENOMIC DNA]</scope>
    <source>
        <strain evidence="3 4">YS-25</strain>
    </source>
</reference>
<feature type="domain" description="DUF5123" evidence="2">
    <location>
        <begin position="404"/>
        <end position="520"/>
    </location>
</feature>
<evidence type="ECO:0008006" key="5">
    <source>
        <dbReference type="Google" id="ProtNLM"/>
    </source>
</evidence>
<evidence type="ECO:0000259" key="1">
    <source>
        <dbReference type="Pfam" id="PF16318"/>
    </source>
</evidence>
<evidence type="ECO:0000313" key="4">
    <source>
        <dbReference type="Proteomes" id="UP000283433"/>
    </source>
</evidence>
<dbReference type="PROSITE" id="PS51257">
    <property type="entry name" value="PROKAR_LIPOPROTEIN"/>
    <property type="match status" value="1"/>
</dbReference>
<keyword evidence="4" id="KW-1185">Reference proteome</keyword>
<dbReference type="SUPFAM" id="SSF51126">
    <property type="entry name" value="Pectin lyase-like"/>
    <property type="match status" value="1"/>
</dbReference>
<sequence>MKQLKNILGFCLLSIILLSACKKEEMADAPRIFRPTLAKDGLVSPSNYIEVNWLSSKDAVAYNVQLSIDSFKTIAATMDVDTNYALFENLLYDQLYQVRVKGIAADTSKSSAYADLGEIKTPKFPTILNDPVLADVSDAAVKMSWRTEGAAVTSIKVYQEDKTTLVKEVALTDNDRSKGYRLVSGLQAATKYYLELYSDAKLRGYNFYTTKASYAGTLVDLREIEGRPNVLIDTLPKVESGSTIILKKGETYNITSAYQIDKTLTFVGGSDPVNPEPAIIKLPSNFDFKSGATVDSVIFRDLTLTTDDGYASAYVLNISQSCNVGTIKFDNCIASNFRGLMRIKTGGVTVDNFVINNSTVTRISGYGVANADNAGAVINHHVYTNSTFAKIEKFVASKSAAQSILVENCTFNEAPSGGNYLIDMGSFNVAQGIKILNSIFGIGYDVGKGVSVKGYRAASGVTVDISNSFALSDLVTDTSFSGLTVHSRPSTEVFTDPAVFNFKIKDNGFAGRSNAGDPRWRL</sequence>
<dbReference type="InterPro" id="IPR032530">
    <property type="entry name" value="DUF4957"/>
</dbReference>
<dbReference type="Pfam" id="PF17161">
    <property type="entry name" value="DUF5123"/>
    <property type="match status" value="1"/>
</dbReference>
<dbReference type="Pfam" id="PF16318">
    <property type="entry name" value="DUF4957"/>
    <property type="match status" value="1"/>
</dbReference>